<dbReference type="GeneID" id="79317479"/>
<dbReference type="InterPro" id="IPR051611">
    <property type="entry name" value="ECF_transporter_component"/>
</dbReference>
<evidence type="ECO:0000256" key="4">
    <source>
        <dbReference type="ARBA" id="ARBA00022989"/>
    </source>
</evidence>
<evidence type="ECO:0000256" key="6">
    <source>
        <dbReference type="SAM" id="Phobius"/>
    </source>
</evidence>
<evidence type="ECO:0000256" key="1">
    <source>
        <dbReference type="ARBA" id="ARBA00004141"/>
    </source>
</evidence>
<evidence type="ECO:0000256" key="5">
    <source>
        <dbReference type="ARBA" id="ARBA00023136"/>
    </source>
</evidence>
<evidence type="ECO:0000256" key="3">
    <source>
        <dbReference type="ARBA" id="ARBA00022692"/>
    </source>
</evidence>
<dbReference type="RefSeq" id="WP_276305864.1">
    <property type="nucleotide sequence ID" value="NZ_CP119993.1"/>
</dbReference>
<evidence type="ECO:0000256" key="2">
    <source>
        <dbReference type="ARBA" id="ARBA00022475"/>
    </source>
</evidence>
<evidence type="ECO:0000313" key="8">
    <source>
        <dbReference type="Proteomes" id="UP001596547"/>
    </source>
</evidence>
<evidence type="ECO:0000313" key="7">
    <source>
        <dbReference type="EMBL" id="MFC7318344.1"/>
    </source>
</evidence>
<feature type="transmembrane region" description="Helical" evidence="6">
    <location>
        <begin position="240"/>
        <end position="260"/>
    </location>
</feature>
<feature type="transmembrane region" description="Helical" evidence="6">
    <location>
        <begin position="64"/>
        <end position="85"/>
    </location>
</feature>
<keyword evidence="8" id="KW-1185">Reference proteome</keyword>
<keyword evidence="4 6" id="KW-1133">Transmembrane helix</keyword>
<dbReference type="InterPro" id="IPR003339">
    <property type="entry name" value="ABC/ECF_trnsptr_transmembrane"/>
</dbReference>
<comment type="subcellular location">
    <subcellularLocation>
        <location evidence="1">Membrane</location>
        <topology evidence="1">Multi-pass membrane protein</topology>
    </subcellularLocation>
</comment>
<dbReference type="EMBL" id="JBHTBF010000003">
    <property type="protein sequence ID" value="MFC7318344.1"/>
    <property type="molecule type" value="Genomic_DNA"/>
</dbReference>
<proteinExistence type="predicted"/>
<organism evidence="7 8">
    <name type="scientific">Halomarina halobia</name>
    <dbReference type="NCBI Taxonomy" id="3033386"/>
    <lineage>
        <taxon>Archaea</taxon>
        <taxon>Methanobacteriati</taxon>
        <taxon>Methanobacteriota</taxon>
        <taxon>Stenosarchaea group</taxon>
        <taxon>Halobacteria</taxon>
        <taxon>Halobacteriales</taxon>
        <taxon>Natronomonadaceae</taxon>
        <taxon>Halomarina</taxon>
    </lineage>
</organism>
<keyword evidence="3 6" id="KW-0812">Transmembrane</keyword>
<feature type="transmembrane region" description="Helical" evidence="6">
    <location>
        <begin position="41"/>
        <end position="57"/>
    </location>
</feature>
<protein>
    <submittedName>
        <fullName evidence="7">Energy-coupling factor transporter transmembrane component T family protein</fullName>
    </submittedName>
</protein>
<keyword evidence="2" id="KW-1003">Cell membrane</keyword>
<accession>A0ABD6ACL0</accession>
<dbReference type="CDD" id="cd16914">
    <property type="entry name" value="EcfT"/>
    <property type="match status" value="1"/>
</dbReference>
<sequence>MKSLFQFSGGNSFLHRLDPRPKFLLVLAVLAYVLLFERPSYMLAAFAVVVGIIWAFGRISPFEYGTLLLLFTPLIVAVALIQGLTQHPPHATNVVEVGPIGLSDVGLLLGASIGLRLATMGLTFMMFSMTTTPQDVGLAIHKIGVPFRYAYLATFGLRFLPMMQEDLQTIQNARAVRGDVDVGSRNPLRRLKSLPMSFFPLAANSLRQSSETAKALELRGYGSAERRTTVFDLSLTGRDYATAGVAVIVIAAVAYARVVLDLGGLG</sequence>
<dbReference type="Proteomes" id="UP001596547">
    <property type="component" value="Unassembled WGS sequence"/>
</dbReference>
<reference evidence="7 8" key="1">
    <citation type="journal article" date="2019" name="Int. J. Syst. Evol. Microbiol.">
        <title>The Global Catalogue of Microorganisms (GCM) 10K type strain sequencing project: providing services to taxonomists for standard genome sequencing and annotation.</title>
        <authorList>
            <consortium name="The Broad Institute Genomics Platform"/>
            <consortium name="The Broad Institute Genome Sequencing Center for Infectious Disease"/>
            <person name="Wu L."/>
            <person name="Ma J."/>
        </authorList>
    </citation>
    <scope>NUCLEOTIDE SEQUENCE [LARGE SCALE GENOMIC DNA]</scope>
    <source>
        <strain evidence="7 8">PSR21</strain>
    </source>
</reference>
<feature type="transmembrane region" description="Helical" evidence="6">
    <location>
        <begin position="105"/>
        <end position="127"/>
    </location>
</feature>
<name>A0ABD6ACL0_9EURY</name>
<dbReference type="PANTHER" id="PTHR34857">
    <property type="entry name" value="SLL0384 PROTEIN"/>
    <property type="match status" value="1"/>
</dbReference>
<dbReference type="GO" id="GO:0005886">
    <property type="term" value="C:plasma membrane"/>
    <property type="evidence" value="ECO:0007669"/>
    <property type="project" value="UniProtKB-ARBA"/>
</dbReference>
<comment type="caution">
    <text evidence="7">The sequence shown here is derived from an EMBL/GenBank/DDBJ whole genome shotgun (WGS) entry which is preliminary data.</text>
</comment>
<dbReference type="PANTHER" id="PTHR34857:SF2">
    <property type="entry name" value="SLL0384 PROTEIN"/>
    <property type="match status" value="1"/>
</dbReference>
<dbReference type="AlphaFoldDB" id="A0ABD6ACL0"/>
<keyword evidence="5 6" id="KW-0472">Membrane</keyword>
<dbReference type="Pfam" id="PF02361">
    <property type="entry name" value="CbiQ"/>
    <property type="match status" value="1"/>
</dbReference>
<gene>
    <name evidence="7" type="ORF">ACFQPE_16310</name>
</gene>